<dbReference type="GO" id="GO:0002161">
    <property type="term" value="F:aminoacyl-tRNA deacylase activity"/>
    <property type="evidence" value="ECO:0007669"/>
    <property type="project" value="InterPro"/>
</dbReference>
<gene>
    <name evidence="2" type="ORF">A3D77_06300</name>
</gene>
<dbReference type="PANTHER" id="PTHR30411:SF9">
    <property type="entry name" value="MULTIFUNCTIONAL SER_THR-TRNA DEACYLASE PROXP-Y"/>
    <property type="match status" value="1"/>
</dbReference>
<dbReference type="EMBL" id="MFJL01000011">
    <property type="protein sequence ID" value="OGG16596.1"/>
    <property type="molecule type" value="Genomic_DNA"/>
</dbReference>
<evidence type="ECO:0000313" key="3">
    <source>
        <dbReference type="Proteomes" id="UP000176923"/>
    </source>
</evidence>
<proteinExistence type="predicted"/>
<organism evidence="2 3">
    <name type="scientific">Candidatus Gottesmanbacteria bacterium RIFCSPHIGHO2_02_FULL_39_11</name>
    <dbReference type="NCBI Taxonomy" id="1798382"/>
    <lineage>
        <taxon>Bacteria</taxon>
        <taxon>Candidatus Gottesmaniibacteriota</taxon>
    </lineage>
</organism>
<dbReference type="Gene3D" id="3.90.960.10">
    <property type="entry name" value="YbaK/aminoacyl-tRNA synthetase-associated domain"/>
    <property type="match status" value="1"/>
</dbReference>
<accession>A0A1F5ZVT1</accession>
<dbReference type="InterPro" id="IPR007214">
    <property type="entry name" value="YbaK/aa-tRNA-synth-assoc-dom"/>
</dbReference>
<dbReference type="Pfam" id="PF04073">
    <property type="entry name" value="tRNA_edit"/>
    <property type="match status" value="1"/>
</dbReference>
<dbReference type="SUPFAM" id="SSF55826">
    <property type="entry name" value="YbaK/ProRS associated domain"/>
    <property type="match status" value="1"/>
</dbReference>
<evidence type="ECO:0000313" key="2">
    <source>
        <dbReference type="EMBL" id="OGG16596.1"/>
    </source>
</evidence>
<dbReference type="STRING" id="1798382.A3D77_06300"/>
<comment type="caution">
    <text evidence="2">The sequence shown here is derived from an EMBL/GenBank/DDBJ whole genome shotgun (WGS) entry which is preliminary data.</text>
</comment>
<dbReference type="Proteomes" id="UP000176923">
    <property type="component" value="Unassembled WGS sequence"/>
</dbReference>
<protein>
    <recommendedName>
        <fullName evidence="1">YbaK/aminoacyl-tRNA synthetase-associated domain-containing protein</fullName>
    </recommendedName>
</protein>
<reference evidence="2 3" key="1">
    <citation type="journal article" date="2016" name="Nat. Commun.">
        <title>Thousands of microbial genomes shed light on interconnected biogeochemical processes in an aquifer system.</title>
        <authorList>
            <person name="Anantharaman K."/>
            <person name="Brown C.T."/>
            <person name="Hug L.A."/>
            <person name="Sharon I."/>
            <person name="Castelle C.J."/>
            <person name="Probst A.J."/>
            <person name="Thomas B.C."/>
            <person name="Singh A."/>
            <person name="Wilkins M.J."/>
            <person name="Karaoz U."/>
            <person name="Brodie E.L."/>
            <person name="Williams K.H."/>
            <person name="Hubbard S.S."/>
            <person name="Banfield J.F."/>
        </authorList>
    </citation>
    <scope>NUCLEOTIDE SEQUENCE [LARGE SCALE GENOMIC DNA]</scope>
</reference>
<name>A0A1F5ZVT1_9BACT</name>
<dbReference type="PANTHER" id="PTHR30411">
    <property type="entry name" value="CYTOPLASMIC PROTEIN"/>
    <property type="match status" value="1"/>
</dbReference>
<dbReference type="AlphaFoldDB" id="A0A1F5ZVT1"/>
<dbReference type="InterPro" id="IPR036754">
    <property type="entry name" value="YbaK/aa-tRNA-synt-asso_dom_sf"/>
</dbReference>
<evidence type="ECO:0000259" key="1">
    <source>
        <dbReference type="Pfam" id="PF04073"/>
    </source>
</evidence>
<feature type="domain" description="YbaK/aminoacyl-tRNA synthetase-associated" evidence="1">
    <location>
        <begin position="17"/>
        <end position="141"/>
    </location>
</feature>
<sequence>MISLLKENNFRYESFEHAPVRTSIEAAKIRTGYTLSQGTKALIVRVKADGKKFLVMLVIPGDKKFDSEKVRTLLHSKDIRFATEEEVIKITDGVLPGGVPPFGNLFNIPVYIDPKVLENEKIIFNAGDRSFSIAMKSEDYFTLVRPIVSPLTSEG</sequence>